<evidence type="ECO:0000313" key="2">
    <source>
        <dbReference type="EMBL" id="GFN77952.1"/>
    </source>
</evidence>
<comment type="caution">
    <text evidence="2">The sequence shown here is derived from an EMBL/GenBank/DDBJ whole genome shotgun (WGS) entry which is preliminary data.</text>
</comment>
<protein>
    <submittedName>
        <fullName evidence="2">Uncharacterized protein</fullName>
    </submittedName>
</protein>
<feature type="region of interest" description="Disordered" evidence="1">
    <location>
        <begin position="72"/>
        <end position="105"/>
    </location>
</feature>
<keyword evidence="3" id="KW-1185">Reference proteome</keyword>
<name>A0AAV3Y697_9GAST</name>
<dbReference type="Proteomes" id="UP000735302">
    <property type="component" value="Unassembled WGS sequence"/>
</dbReference>
<dbReference type="EMBL" id="BLXT01000514">
    <property type="protein sequence ID" value="GFN77952.1"/>
    <property type="molecule type" value="Genomic_DNA"/>
</dbReference>
<evidence type="ECO:0000256" key="1">
    <source>
        <dbReference type="SAM" id="MobiDB-lite"/>
    </source>
</evidence>
<dbReference type="AlphaFoldDB" id="A0AAV3Y697"/>
<accession>A0AAV3Y697</accession>
<gene>
    <name evidence="2" type="ORF">PoB_000445800</name>
</gene>
<proteinExistence type="predicted"/>
<organism evidence="2 3">
    <name type="scientific">Plakobranchus ocellatus</name>
    <dbReference type="NCBI Taxonomy" id="259542"/>
    <lineage>
        <taxon>Eukaryota</taxon>
        <taxon>Metazoa</taxon>
        <taxon>Spiralia</taxon>
        <taxon>Lophotrochozoa</taxon>
        <taxon>Mollusca</taxon>
        <taxon>Gastropoda</taxon>
        <taxon>Heterobranchia</taxon>
        <taxon>Euthyneura</taxon>
        <taxon>Panpulmonata</taxon>
        <taxon>Sacoglossa</taxon>
        <taxon>Placobranchoidea</taxon>
        <taxon>Plakobranchidae</taxon>
        <taxon>Plakobranchus</taxon>
    </lineage>
</organism>
<feature type="compositionally biased region" description="Polar residues" evidence="1">
    <location>
        <begin position="94"/>
        <end position="105"/>
    </location>
</feature>
<sequence length="105" mass="11868">MRTSDTPLAALDRSMVKIAWVDLATECKNRRNVEFRGIRHSYLVSTRQFSRCFVRRCVPSPSVRLELNPLQSSLQRPASTGPSNSRGVGLAITITRTNNSRLQQH</sequence>
<evidence type="ECO:0000313" key="3">
    <source>
        <dbReference type="Proteomes" id="UP000735302"/>
    </source>
</evidence>
<feature type="compositionally biased region" description="Polar residues" evidence="1">
    <location>
        <begin position="72"/>
        <end position="86"/>
    </location>
</feature>
<reference evidence="2 3" key="1">
    <citation type="journal article" date="2021" name="Elife">
        <title>Chloroplast acquisition without the gene transfer in kleptoplastic sea slugs, Plakobranchus ocellatus.</title>
        <authorList>
            <person name="Maeda T."/>
            <person name="Takahashi S."/>
            <person name="Yoshida T."/>
            <person name="Shimamura S."/>
            <person name="Takaki Y."/>
            <person name="Nagai Y."/>
            <person name="Toyoda A."/>
            <person name="Suzuki Y."/>
            <person name="Arimoto A."/>
            <person name="Ishii H."/>
            <person name="Satoh N."/>
            <person name="Nishiyama T."/>
            <person name="Hasebe M."/>
            <person name="Maruyama T."/>
            <person name="Minagawa J."/>
            <person name="Obokata J."/>
            <person name="Shigenobu S."/>
        </authorList>
    </citation>
    <scope>NUCLEOTIDE SEQUENCE [LARGE SCALE GENOMIC DNA]</scope>
</reference>